<dbReference type="AlphaFoldDB" id="A0A2G5PJ83"/>
<dbReference type="GO" id="GO:0016798">
    <property type="term" value="F:hydrolase activity, acting on glycosyl bonds"/>
    <property type="evidence" value="ECO:0007669"/>
    <property type="project" value="UniProtKB-KW"/>
</dbReference>
<sequence length="359" mass="36411">MACATVRNVPVMLTRFCSGSTLISFTSRPGPHRPVSGGQPPPRAIYSRKMDSVSSAAGLEGVLRVADEVAEALSSGHPVVALETTLVSHGFSQGRGLLAAQQAEQRVRAAGAVPCAVGIADGLVRAGLDAAELQRFAEAGTTARKAGARDIAACVAQGVLGATTVGGTLAVCRVLGIRFMGTGGIGGVHRGFAESLDISSDLVELARTPAMVVCSGAKAILDISATAELLETLSVPVLGWRTDTLPVFYRGEGGPPVAARVDGVADAARIAALHWQLGRSSGLLLGRPPQPELDIEPVLAEAVGRVAQAGVTGQAVTPAVLALVEELTGGRSVAVNQQLIADNAALAAEVAVAYGAVAR</sequence>
<dbReference type="HAMAP" id="MF_01876">
    <property type="entry name" value="PsiMP_glycosidase"/>
    <property type="match status" value="1"/>
</dbReference>
<comment type="subunit">
    <text evidence="6">Homotrimer.</text>
</comment>
<comment type="caution">
    <text evidence="7">The sequence shown here is derived from an EMBL/GenBank/DDBJ whole genome shotgun (WGS) entry which is preliminary data.</text>
</comment>
<protein>
    <recommendedName>
        <fullName evidence="6">Pseudouridine-5'-phosphate glycosidase</fullName>
        <shortName evidence="6">PsiMP glycosidase</shortName>
        <ecNumber evidence="6">4.2.1.70</ecNumber>
    </recommendedName>
</protein>
<keyword evidence="5 6" id="KW-0326">Glycosidase</keyword>
<evidence type="ECO:0000256" key="2">
    <source>
        <dbReference type="ARBA" id="ARBA00022801"/>
    </source>
</evidence>
<evidence type="ECO:0000313" key="8">
    <source>
        <dbReference type="Proteomes" id="UP000230971"/>
    </source>
</evidence>
<comment type="function">
    <text evidence="6">Catalyzes the reversible cleavage of pseudouridine 5'-phosphate (PsiMP) to ribose 5-phosphate and uracil. Functions biologically in the cleavage direction, as part of a pseudouridine degradation pathway.</text>
</comment>
<evidence type="ECO:0000256" key="5">
    <source>
        <dbReference type="ARBA" id="ARBA00023295"/>
    </source>
</evidence>
<feature type="binding site" evidence="6">
    <location>
        <position position="145"/>
    </location>
    <ligand>
        <name>substrate</name>
    </ligand>
</feature>
<dbReference type="GO" id="GO:0005737">
    <property type="term" value="C:cytoplasm"/>
    <property type="evidence" value="ECO:0007669"/>
    <property type="project" value="TreeGrafter"/>
</dbReference>
<dbReference type="SUPFAM" id="SSF110581">
    <property type="entry name" value="Indigoidine synthase A-like"/>
    <property type="match status" value="1"/>
</dbReference>
<dbReference type="Gene3D" id="3.40.1790.10">
    <property type="entry name" value="Indigoidine synthase domain"/>
    <property type="match status" value="1"/>
</dbReference>
<dbReference type="Proteomes" id="UP000230971">
    <property type="component" value="Unassembled WGS sequence"/>
</dbReference>
<dbReference type="GO" id="GO:0046113">
    <property type="term" value="P:nucleobase catabolic process"/>
    <property type="evidence" value="ECO:0007669"/>
    <property type="project" value="UniProtKB-UniRule"/>
</dbReference>
<keyword evidence="2 6" id="KW-0378">Hydrolase</keyword>
<evidence type="ECO:0000256" key="3">
    <source>
        <dbReference type="ARBA" id="ARBA00023211"/>
    </source>
</evidence>
<organism evidence="7 8">
    <name type="scientific">Mycobacterium celatum</name>
    <dbReference type="NCBI Taxonomy" id="28045"/>
    <lineage>
        <taxon>Bacteria</taxon>
        <taxon>Bacillati</taxon>
        <taxon>Actinomycetota</taxon>
        <taxon>Actinomycetes</taxon>
        <taxon>Mycobacteriales</taxon>
        <taxon>Mycobacteriaceae</taxon>
        <taxon>Mycobacterium</taxon>
    </lineage>
</organism>
<dbReference type="EMBL" id="PDKV01000020">
    <property type="protein sequence ID" value="PIB78034.1"/>
    <property type="molecule type" value="Genomic_DNA"/>
</dbReference>
<dbReference type="GO" id="GO:0046872">
    <property type="term" value="F:metal ion binding"/>
    <property type="evidence" value="ECO:0007669"/>
    <property type="project" value="UniProtKB-KW"/>
</dbReference>
<dbReference type="InterPro" id="IPR022830">
    <property type="entry name" value="Indigdn_synthA-like"/>
</dbReference>
<dbReference type="PANTHER" id="PTHR42909">
    <property type="entry name" value="ZGC:136858"/>
    <property type="match status" value="1"/>
</dbReference>
<dbReference type="InterPro" id="IPR007342">
    <property type="entry name" value="PsuG"/>
</dbReference>
<gene>
    <name evidence="6" type="primary">psuG</name>
    <name evidence="7" type="ORF">CQY23_15765</name>
</gene>
<evidence type="ECO:0000256" key="6">
    <source>
        <dbReference type="HAMAP-Rule" id="MF_01876"/>
    </source>
</evidence>
<feature type="binding site" evidence="6">
    <location>
        <position position="197"/>
    </location>
    <ligand>
        <name>Mn(2+)</name>
        <dbReference type="ChEBI" id="CHEBI:29035"/>
    </ligand>
</feature>
<evidence type="ECO:0000313" key="7">
    <source>
        <dbReference type="EMBL" id="PIB78034.1"/>
    </source>
</evidence>
<keyword evidence="4 6" id="KW-0456">Lyase</keyword>
<accession>A0A2G5PJ83</accession>
<name>A0A2G5PJ83_MYCCE</name>
<evidence type="ECO:0000256" key="4">
    <source>
        <dbReference type="ARBA" id="ARBA00023239"/>
    </source>
</evidence>
<feature type="binding site" evidence="6">
    <location>
        <position position="165"/>
    </location>
    <ligand>
        <name>substrate</name>
    </ligand>
</feature>
<dbReference type="PANTHER" id="PTHR42909:SF1">
    <property type="entry name" value="CARBOHYDRATE KINASE PFKB DOMAIN-CONTAINING PROTEIN"/>
    <property type="match status" value="1"/>
</dbReference>
<comment type="cofactor">
    <cofactor evidence="6">
        <name>Mn(2+)</name>
        <dbReference type="ChEBI" id="CHEBI:29035"/>
    </cofactor>
    <text evidence="6">Binds 1 Mn(2+) ion per subunit.</text>
</comment>
<reference evidence="7 8" key="1">
    <citation type="journal article" date="2017" name="Infect. Genet. Evol.">
        <title>The new phylogeny of the genus Mycobacterium: The old and the news.</title>
        <authorList>
            <person name="Tortoli E."/>
            <person name="Fedrizzi T."/>
            <person name="Meehan C.J."/>
            <person name="Trovato A."/>
            <person name="Grottola A."/>
            <person name="Giacobazzi E."/>
            <person name="Serpini G.F."/>
            <person name="Tagliazucchi S."/>
            <person name="Fabio A."/>
            <person name="Bettua C."/>
            <person name="Bertorelli R."/>
            <person name="Frascaro F."/>
            <person name="De Sanctis V."/>
            <person name="Pecorari M."/>
            <person name="Jousson O."/>
            <person name="Segata N."/>
            <person name="Cirillo D.M."/>
        </authorList>
    </citation>
    <scope>NUCLEOTIDE SEQUENCE [LARGE SCALE GENOMIC DNA]</scope>
    <source>
        <strain evidence="7 8">NCTC 12882</strain>
    </source>
</reference>
<feature type="active site" description="Nucleophile" evidence="6">
    <location>
        <position position="218"/>
    </location>
</feature>
<keyword evidence="3 6" id="KW-0464">Manganese</keyword>
<comment type="catalytic activity">
    <reaction evidence="6">
        <text>D-ribose 5-phosphate + uracil = psi-UMP + H2O</text>
        <dbReference type="Rhea" id="RHEA:18337"/>
        <dbReference type="ChEBI" id="CHEBI:15377"/>
        <dbReference type="ChEBI" id="CHEBI:17568"/>
        <dbReference type="ChEBI" id="CHEBI:58380"/>
        <dbReference type="ChEBI" id="CHEBI:78346"/>
        <dbReference type="EC" id="4.2.1.70"/>
    </reaction>
</comment>
<evidence type="ECO:0000256" key="1">
    <source>
        <dbReference type="ARBA" id="ARBA00022723"/>
    </source>
</evidence>
<feature type="active site" description="Proton donor" evidence="6">
    <location>
        <position position="83"/>
    </location>
</feature>
<dbReference type="Pfam" id="PF04227">
    <property type="entry name" value="Indigoidine_A"/>
    <property type="match status" value="1"/>
</dbReference>
<dbReference type="EC" id="4.2.1.70" evidence="6"/>
<comment type="similarity">
    <text evidence="6">Belongs to the pseudouridine-5'-phosphate glycosidase family.</text>
</comment>
<dbReference type="GO" id="GO:0004730">
    <property type="term" value="F:pseudouridylate synthase activity"/>
    <property type="evidence" value="ECO:0007669"/>
    <property type="project" value="UniProtKB-UniRule"/>
</dbReference>
<feature type="binding site" evidence="6">
    <location>
        <begin position="199"/>
        <end position="201"/>
    </location>
    <ligand>
        <name>substrate</name>
    </ligand>
</feature>
<proteinExistence type="inferred from homology"/>
<keyword evidence="1 6" id="KW-0479">Metal-binding</keyword>